<gene>
    <name evidence="2" type="ORF">RDI58_013394</name>
</gene>
<evidence type="ECO:0000313" key="3">
    <source>
        <dbReference type="Proteomes" id="UP001371456"/>
    </source>
</evidence>
<feature type="compositionally biased region" description="Basic and acidic residues" evidence="1">
    <location>
        <begin position="171"/>
        <end position="183"/>
    </location>
</feature>
<feature type="compositionally biased region" description="Basic and acidic residues" evidence="1">
    <location>
        <begin position="197"/>
        <end position="210"/>
    </location>
</feature>
<keyword evidence="3" id="KW-1185">Reference proteome</keyword>
<dbReference type="Proteomes" id="UP001371456">
    <property type="component" value="Unassembled WGS sequence"/>
</dbReference>
<evidence type="ECO:0000313" key="2">
    <source>
        <dbReference type="EMBL" id="KAK6789594.1"/>
    </source>
</evidence>
<feature type="compositionally biased region" description="Polar residues" evidence="1">
    <location>
        <begin position="334"/>
        <end position="352"/>
    </location>
</feature>
<name>A0AAN8YDY7_SOLBU</name>
<comment type="caution">
    <text evidence="2">The sequence shown here is derived from an EMBL/GenBank/DDBJ whole genome shotgun (WGS) entry which is preliminary data.</text>
</comment>
<proteinExistence type="predicted"/>
<evidence type="ECO:0000256" key="1">
    <source>
        <dbReference type="SAM" id="MobiDB-lite"/>
    </source>
</evidence>
<feature type="compositionally biased region" description="Polar residues" evidence="1">
    <location>
        <begin position="211"/>
        <end position="220"/>
    </location>
</feature>
<feature type="region of interest" description="Disordered" evidence="1">
    <location>
        <begin position="197"/>
        <end position="233"/>
    </location>
</feature>
<feature type="compositionally biased region" description="Basic and acidic residues" evidence="1">
    <location>
        <begin position="222"/>
        <end position="231"/>
    </location>
</feature>
<feature type="region of interest" description="Disordered" evidence="1">
    <location>
        <begin position="249"/>
        <end position="270"/>
    </location>
</feature>
<protein>
    <submittedName>
        <fullName evidence="2">Uncharacterized protein</fullName>
    </submittedName>
</protein>
<feature type="compositionally biased region" description="Polar residues" evidence="1">
    <location>
        <begin position="62"/>
        <end position="94"/>
    </location>
</feature>
<dbReference type="AlphaFoldDB" id="A0AAN8YDY7"/>
<feature type="compositionally biased region" description="Polar residues" evidence="1">
    <location>
        <begin position="1"/>
        <end position="31"/>
    </location>
</feature>
<feature type="region of interest" description="Disordered" evidence="1">
    <location>
        <begin position="322"/>
        <end position="378"/>
    </location>
</feature>
<accession>A0AAN8YDY7</accession>
<feature type="compositionally biased region" description="Polar residues" evidence="1">
    <location>
        <begin position="358"/>
        <end position="374"/>
    </location>
</feature>
<organism evidence="2 3">
    <name type="scientific">Solanum bulbocastanum</name>
    <name type="common">Wild potato</name>
    <dbReference type="NCBI Taxonomy" id="147425"/>
    <lineage>
        <taxon>Eukaryota</taxon>
        <taxon>Viridiplantae</taxon>
        <taxon>Streptophyta</taxon>
        <taxon>Embryophyta</taxon>
        <taxon>Tracheophyta</taxon>
        <taxon>Spermatophyta</taxon>
        <taxon>Magnoliopsida</taxon>
        <taxon>eudicotyledons</taxon>
        <taxon>Gunneridae</taxon>
        <taxon>Pentapetalae</taxon>
        <taxon>asterids</taxon>
        <taxon>lamiids</taxon>
        <taxon>Solanales</taxon>
        <taxon>Solanaceae</taxon>
        <taxon>Solanoideae</taxon>
        <taxon>Solaneae</taxon>
        <taxon>Solanum</taxon>
    </lineage>
</organism>
<feature type="region of interest" description="Disordered" evidence="1">
    <location>
        <begin position="171"/>
        <end position="190"/>
    </location>
</feature>
<dbReference type="EMBL" id="JBANQN010000005">
    <property type="protein sequence ID" value="KAK6789594.1"/>
    <property type="molecule type" value="Genomic_DNA"/>
</dbReference>
<sequence length="499" mass="55557">MFQVNSMGNHVSTSKDLLAGQKSNDSTSQIERSTKLKSGEIASKSPDVRLQFRSSSDEGKEISTTGESSPGQGAHSTAFVNNFDGENSSGCKSDQVTEIPANYSENLLHRQAPCDEDNHPKVRESTTQQQTNVISSSNLQGQVAITEDDHTKDEETEMVRITMRQNYASTQDKEYNSNHKNESRPQVQEVVNTKGNKETTLQKERQEDHNTPIQGCTNMQRGAEETTERSNGKNYITGDKVVWKVKETTHSQGTEGGVKPIHNNDKEGTGKSVYFASTGPNSRNPINSHVPSDHNEQGKNVLHVSSMQVEKLARSDQIQYGHAMEPKIPPPIKVSSNFDSYRPNHQTNNQDSPRQHQNKLPANNPPTRIINNQIPDPAPPSITQSLATRLRANQTKNATPIDISSPIISTRQGYPSITFHEEDFMQKMSGRCKYTLVGKFTNAMPKMEIIRKASLLKRNSLKVSKLLTSTPGISILTWTMRLTTFLFGLRKRCTLLAIL</sequence>
<reference evidence="2 3" key="1">
    <citation type="submission" date="2024-02" db="EMBL/GenBank/DDBJ databases">
        <title>de novo genome assembly of Solanum bulbocastanum strain 11H21.</title>
        <authorList>
            <person name="Hosaka A.J."/>
        </authorList>
    </citation>
    <scope>NUCLEOTIDE SEQUENCE [LARGE SCALE GENOMIC DNA]</scope>
    <source>
        <tissue evidence="2">Young leaves</tissue>
    </source>
</reference>
<feature type="region of interest" description="Disordered" evidence="1">
    <location>
        <begin position="1"/>
        <end position="94"/>
    </location>
</feature>